<dbReference type="Proteomes" id="UP000077266">
    <property type="component" value="Unassembled WGS sequence"/>
</dbReference>
<feature type="transmembrane region" description="Helical" evidence="2">
    <location>
        <begin position="223"/>
        <end position="247"/>
    </location>
</feature>
<reference evidence="3 4" key="1">
    <citation type="journal article" date="2016" name="Mol. Biol. Evol.">
        <title>Comparative Genomics of Early-Diverging Mushroom-Forming Fungi Provides Insights into the Origins of Lignocellulose Decay Capabilities.</title>
        <authorList>
            <person name="Nagy L.G."/>
            <person name="Riley R."/>
            <person name="Tritt A."/>
            <person name="Adam C."/>
            <person name="Daum C."/>
            <person name="Floudas D."/>
            <person name="Sun H."/>
            <person name="Yadav J.S."/>
            <person name="Pangilinan J."/>
            <person name="Larsson K.H."/>
            <person name="Matsuura K."/>
            <person name="Barry K."/>
            <person name="Labutti K."/>
            <person name="Kuo R."/>
            <person name="Ohm R.A."/>
            <person name="Bhattacharya S.S."/>
            <person name="Shirouzu T."/>
            <person name="Yoshinaga Y."/>
            <person name="Martin F.M."/>
            <person name="Grigoriev I.V."/>
            <person name="Hibbett D.S."/>
        </authorList>
    </citation>
    <scope>NUCLEOTIDE SEQUENCE [LARGE SCALE GENOMIC DNA]</scope>
    <source>
        <strain evidence="3 4">HHB12029</strain>
    </source>
</reference>
<protein>
    <recommendedName>
        <fullName evidence="5">G-protein coupled receptors family 1 profile domain-containing protein</fullName>
    </recommendedName>
</protein>
<feature type="transmembrane region" description="Helical" evidence="2">
    <location>
        <begin position="22"/>
        <end position="43"/>
    </location>
</feature>
<dbReference type="EMBL" id="KV426107">
    <property type="protein sequence ID" value="KZV88107.1"/>
    <property type="molecule type" value="Genomic_DNA"/>
</dbReference>
<keyword evidence="4" id="KW-1185">Reference proteome</keyword>
<keyword evidence="2" id="KW-0472">Membrane</keyword>
<accession>A0A165F0R2</accession>
<dbReference type="InParanoid" id="A0A165F0R2"/>
<keyword evidence="2" id="KW-1133">Transmembrane helix</keyword>
<feature type="region of interest" description="Disordered" evidence="1">
    <location>
        <begin position="316"/>
        <end position="365"/>
    </location>
</feature>
<evidence type="ECO:0000313" key="4">
    <source>
        <dbReference type="Proteomes" id="UP000077266"/>
    </source>
</evidence>
<feature type="transmembrane region" description="Helical" evidence="2">
    <location>
        <begin position="143"/>
        <end position="163"/>
    </location>
</feature>
<feature type="transmembrane region" description="Helical" evidence="2">
    <location>
        <begin position="183"/>
        <end position="203"/>
    </location>
</feature>
<name>A0A165F0R2_EXIGL</name>
<feature type="transmembrane region" description="Helical" evidence="2">
    <location>
        <begin position="110"/>
        <end position="131"/>
    </location>
</feature>
<proteinExistence type="predicted"/>
<evidence type="ECO:0008006" key="5">
    <source>
        <dbReference type="Google" id="ProtNLM"/>
    </source>
</evidence>
<sequence>MEMDLATVDTLHLIGKTLVRDYVANAVQFIFYGMYLVFIRFSISIILRRGKDARSIALVATLVVMFLISTFLWVQSTLVLVQRIHTTLIDESTLSLDARLKLAGLKPQKLLYAADSLFLANCLIGDLLVTWRVYVINSKARYIVALFGTTLLGILGADVAYVVCFVRARLPVAAETPETCRNLMFGSLVASAGLNTFATLLLVRLAWLHRRMTKKTQLGKTVVYKILTVLALSALVYAVFFMFAILAPRYLKSSPLPSTMGDIGEQAFYQLTGLYPNAVIVLTTHDTSFFGLRSSSSSSRRPFSATLGSMAFRSPDLEQSGRIGDRKSSVSLAAPSISAGRPLSTDNAMELPPRRPEVSWRASGV</sequence>
<evidence type="ECO:0000256" key="2">
    <source>
        <dbReference type="SAM" id="Phobius"/>
    </source>
</evidence>
<evidence type="ECO:0000313" key="3">
    <source>
        <dbReference type="EMBL" id="KZV88107.1"/>
    </source>
</evidence>
<organism evidence="3 4">
    <name type="scientific">Exidia glandulosa HHB12029</name>
    <dbReference type="NCBI Taxonomy" id="1314781"/>
    <lineage>
        <taxon>Eukaryota</taxon>
        <taxon>Fungi</taxon>
        <taxon>Dikarya</taxon>
        <taxon>Basidiomycota</taxon>
        <taxon>Agaricomycotina</taxon>
        <taxon>Agaricomycetes</taxon>
        <taxon>Auriculariales</taxon>
        <taxon>Exidiaceae</taxon>
        <taxon>Exidia</taxon>
    </lineage>
</organism>
<feature type="transmembrane region" description="Helical" evidence="2">
    <location>
        <begin position="55"/>
        <end position="74"/>
    </location>
</feature>
<dbReference type="OrthoDB" id="2744793at2759"/>
<gene>
    <name evidence="3" type="ORF">EXIGLDRAFT_839453</name>
</gene>
<keyword evidence="2" id="KW-0812">Transmembrane</keyword>
<evidence type="ECO:0000256" key="1">
    <source>
        <dbReference type="SAM" id="MobiDB-lite"/>
    </source>
</evidence>
<dbReference type="AlphaFoldDB" id="A0A165F0R2"/>